<sequence>MLAFPTPEKTRLLQQWLAEHAEVVAERQREELRHQEEKATKDSEDDEPTESELAAEEERAIRWTNTVAELHSQVPMPRRTNDFGMYISSSSEDCDESDADKNSDDSDHEGSNSESDGNSANDSSMEVDSPRENIEAGKESEPSAEVYVYSRSQPLTTASQIRTSKISAAPSQLIQQHKIGFLTSSAISGLYLWLVQASVVLRRLRILFCAGLQRQVLVYYEGSQSWTAAIKVCFFLPALMAPRHKSNSVEDWHAAALQEEKQREASRASSRRHYYKNLVASRAKGASKARSRRASKGKTGIQRQGKTQLSDADRLERQREASRKSSFKNYHKDIVRSREKGAARARKMRELKKKQMSVAPALATPPREGHAGRLEMAKKRCPALAIPAKVAPPLPSPVRTQFNWQSPPIRNFRELDEMSSSSRSSEGTTTSLPFATPSPPPPTRTFGLQQLPMLPPGPFHAEERNLLKEPLSLDQRKFVSAVWLSAMGSMILGWARVAGTLLGRRLIGSSRGYGMDRKGEPRLIISKYYKPCLQFESPGCPVVVEAWVAG</sequence>
<evidence type="ECO:0000256" key="1">
    <source>
        <dbReference type="SAM" id="MobiDB-lite"/>
    </source>
</evidence>
<organism evidence="2 3">
    <name type="scientific">Ephemerocybe angulata</name>
    <dbReference type="NCBI Taxonomy" id="980116"/>
    <lineage>
        <taxon>Eukaryota</taxon>
        <taxon>Fungi</taxon>
        <taxon>Dikarya</taxon>
        <taxon>Basidiomycota</taxon>
        <taxon>Agaricomycotina</taxon>
        <taxon>Agaricomycetes</taxon>
        <taxon>Agaricomycetidae</taxon>
        <taxon>Agaricales</taxon>
        <taxon>Agaricineae</taxon>
        <taxon>Psathyrellaceae</taxon>
        <taxon>Ephemerocybe</taxon>
    </lineage>
</organism>
<feature type="compositionally biased region" description="Basic and acidic residues" evidence="1">
    <location>
        <begin position="128"/>
        <end position="141"/>
    </location>
</feature>
<dbReference type="Proteomes" id="UP000521943">
    <property type="component" value="Unassembled WGS sequence"/>
</dbReference>
<feature type="compositionally biased region" description="Low complexity" evidence="1">
    <location>
        <begin position="419"/>
        <end position="435"/>
    </location>
</feature>
<keyword evidence="3" id="KW-1185">Reference proteome</keyword>
<evidence type="ECO:0000313" key="2">
    <source>
        <dbReference type="EMBL" id="KAF6742160.1"/>
    </source>
</evidence>
<feature type="compositionally biased region" description="Basic and acidic residues" evidence="1">
    <location>
        <begin position="311"/>
        <end position="323"/>
    </location>
</feature>
<feature type="compositionally biased region" description="Basic residues" evidence="1">
    <location>
        <begin position="285"/>
        <end position="296"/>
    </location>
</feature>
<feature type="region of interest" description="Disordered" evidence="1">
    <location>
        <begin position="416"/>
        <end position="446"/>
    </location>
</feature>
<proteinExistence type="predicted"/>
<name>A0A8H6LTJ1_9AGAR</name>
<protein>
    <submittedName>
        <fullName evidence="2">Uncharacterized protein</fullName>
    </submittedName>
</protein>
<comment type="caution">
    <text evidence="2">The sequence shown here is derived from an EMBL/GenBank/DDBJ whole genome shotgun (WGS) entry which is preliminary data.</text>
</comment>
<dbReference type="AlphaFoldDB" id="A0A8H6LTJ1"/>
<gene>
    <name evidence="2" type="ORF">DFP72DRAFT_860967</name>
</gene>
<feature type="compositionally biased region" description="Acidic residues" evidence="1">
    <location>
        <begin position="43"/>
        <end position="55"/>
    </location>
</feature>
<feature type="region of interest" description="Disordered" evidence="1">
    <location>
        <begin position="26"/>
        <end position="144"/>
    </location>
</feature>
<feature type="compositionally biased region" description="Basic and acidic residues" evidence="1">
    <location>
        <begin position="330"/>
        <end position="342"/>
    </location>
</feature>
<feature type="compositionally biased region" description="Basic residues" evidence="1">
    <location>
        <begin position="343"/>
        <end position="355"/>
    </location>
</feature>
<feature type="region of interest" description="Disordered" evidence="1">
    <location>
        <begin position="281"/>
        <end position="370"/>
    </location>
</feature>
<feature type="compositionally biased region" description="Basic and acidic residues" evidence="1">
    <location>
        <begin position="99"/>
        <end position="111"/>
    </location>
</feature>
<dbReference type="EMBL" id="JACGCI010000198">
    <property type="protein sequence ID" value="KAF6742160.1"/>
    <property type="molecule type" value="Genomic_DNA"/>
</dbReference>
<evidence type="ECO:0000313" key="3">
    <source>
        <dbReference type="Proteomes" id="UP000521943"/>
    </source>
</evidence>
<feature type="compositionally biased region" description="Basic and acidic residues" evidence="1">
    <location>
        <begin position="26"/>
        <end position="42"/>
    </location>
</feature>
<accession>A0A8H6LTJ1</accession>
<reference evidence="2 3" key="1">
    <citation type="submission" date="2020-07" db="EMBL/GenBank/DDBJ databases">
        <title>Comparative genomics of pyrophilous fungi reveals a link between fire events and developmental genes.</title>
        <authorList>
            <consortium name="DOE Joint Genome Institute"/>
            <person name="Steindorff A.S."/>
            <person name="Carver A."/>
            <person name="Calhoun S."/>
            <person name="Stillman K."/>
            <person name="Liu H."/>
            <person name="Lipzen A."/>
            <person name="Pangilinan J."/>
            <person name="Labutti K."/>
            <person name="Bruns T.D."/>
            <person name="Grigoriev I.V."/>
        </authorList>
    </citation>
    <scope>NUCLEOTIDE SEQUENCE [LARGE SCALE GENOMIC DNA]</scope>
    <source>
        <strain evidence="2 3">CBS 144469</strain>
    </source>
</reference>
<feature type="compositionally biased region" description="Polar residues" evidence="1">
    <location>
        <begin position="301"/>
        <end position="310"/>
    </location>
</feature>
<feature type="compositionally biased region" description="Polar residues" evidence="1">
    <location>
        <begin position="112"/>
        <end position="126"/>
    </location>
</feature>